<dbReference type="InterPro" id="IPR006994">
    <property type="entry name" value="TCF25/Rqc1"/>
</dbReference>
<feature type="compositionally biased region" description="Basic and acidic residues" evidence="1">
    <location>
        <begin position="629"/>
        <end position="643"/>
    </location>
</feature>
<feature type="compositionally biased region" description="Basic and acidic residues" evidence="1">
    <location>
        <begin position="592"/>
        <end position="614"/>
    </location>
</feature>
<dbReference type="GO" id="GO:1990112">
    <property type="term" value="C:RQC complex"/>
    <property type="evidence" value="ECO:0007669"/>
    <property type="project" value="TreeGrafter"/>
</dbReference>
<dbReference type="CDD" id="cd00067">
    <property type="entry name" value="GAL4"/>
    <property type="match status" value="1"/>
</dbReference>
<dbReference type="PANTHER" id="PTHR22684">
    <property type="entry name" value="NULP1-RELATED"/>
    <property type="match status" value="1"/>
</dbReference>
<dbReference type="PROSITE" id="PS50048">
    <property type="entry name" value="ZN2_CY6_FUNGAL_2"/>
    <property type="match status" value="1"/>
</dbReference>
<dbReference type="PANTHER" id="PTHR22684:SF0">
    <property type="entry name" value="RIBOSOME QUALITY CONTROL COMPLEX SUBUNIT TCF25"/>
    <property type="match status" value="1"/>
</dbReference>
<feature type="compositionally biased region" description="Acidic residues" evidence="1">
    <location>
        <begin position="388"/>
        <end position="402"/>
    </location>
</feature>
<evidence type="ECO:0000313" key="3">
    <source>
        <dbReference type="EMBL" id="RXK42408.1"/>
    </source>
</evidence>
<feature type="compositionally biased region" description="Low complexity" evidence="1">
    <location>
        <begin position="330"/>
        <end position="345"/>
    </location>
</feature>
<dbReference type="EMBL" id="SDIL01000002">
    <property type="protein sequence ID" value="RXK42408.1"/>
    <property type="molecule type" value="Genomic_DNA"/>
</dbReference>
<feature type="compositionally biased region" description="Polar residues" evidence="1">
    <location>
        <begin position="34"/>
        <end position="49"/>
    </location>
</feature>
<feature type="compositionally biased region" description="Basic residues" evidence="1">
    <location>
        <begin position="415"/>
        <end position="430"/>
    </location>
</feature>
<dbReference type="InParanoid" id="A0A4Q1BW96"/>
<keyword evidence="4" id="KW-1185">Reference proteome</keyword>
<dbReference type="Gene3D" id="4.10.240.10">
    <property type="entry name" value="Zn(2)-C6 fungal-type DNA-binding domain"/>
    <property type="match status" value="1"/>
</dbReference>
<feature type="region of interest" description="Disordered" evidence="1">
    <location>
        <begin position="135"/>
        <end position="502"/>
    </location>
</feature>
<evidence type="ECO:0000256" key="1">
    <source>
        <dbReference type="SAM" id="MobiDB-lite"/>
    </source>
</evidence>
<name>A0A4Q1BW96_TREME</name>
<dbReference type="SUPFAM" id="SSF57701">
    <property type="entry name" value="Zn2/Cys6 DNA-binding domain"/>
    <property type="match status" value="1"/>
</dbReference>
<feature type="compositionally biased region" description="Basic and acidic residues" evidence="1">
    <location>
        <begin position="363"/>
        <end position="387"/>
    </location>
</feature>
<organism evidence="3 4">
    <name type="scientific">Tremella mesenterica</name>
    <name type="common">Jelly fungus</name>
    <dbReference type="NCBI Taxonomy" id="5217"/>
    <lineage>
        <taxon>Eukaryota</taxon>
        <taxon>Fungi</taxon>
        <taxon>Dikarya</taxon>
        <taxon>Basidiomycota</taxon>
        <taxon>Agaricomycotina</taxon>
        <taxon>Tremellomycetes</taxon>
        <taxon>Tremellales</taxon>
        <taxon>Tremellaceae</taxon>
        <taxon>Tremella</taxon>
    </lineage>
</organism>
<dbReference type="GO" id="GO:0000981">
    <property type="term" value="F:DNA-binding transcription factor activity, RNA polymerase II-specific"/>
    <property type="evidence" value="ECO:0007669"/>
    <property type="project" value="InterPro"/>
</dbReference>
<comment type="caution">
    <text evidence="3">The sequence shown here is derived from an EMBL/GenBank/DDBJ whole genome shotgun (WGS) entry which is preliminary data.</text>
</comment>
<sequence>MSSRLAKKAQNKRRESYRSDTVENQPDADDKSDSLNSPLTSLDSLSSQAILPDDSTPAPPPETPPPDTAVVEEIARHVSPPKLQRRETRTRKVKEDSTIIDASTPGAPSSVNTSVKAETSRSEIWINCDLCRGQRQRCEEPPSGSSPSPPPTADEDENRPDQPTCVKCRKRGQRCTFQIFPQAIRDRNKPKGTRGKPADFKVTRNQVTTPVEKPVVKTVQTRGKVQEKEKEKEKEKGKGKEKEKEKERGKEKVQEKEKEKEKKPITRKVMTKPDESFFSHLTTSRTRAKKILEPEKTGASGKTGNTGEPVNTGEPLITGNIGSSGEPVKNGDTGKSGSSSGLKIKLTVPPAITETRTNKGKGKKESEETKTIEESKETTEVVESKVENDEDIFGGEILEDDDVKMKHYENDNFEKKKKKKDKSINKRKLKSPSFTSSDESFTSEEEEVIRPTKSKRQKGEEEFLPEFEVQNTEELRSTIGSSHIVETAQSDDQKNHDDIMIKKKKGKNKFDFMVENTRSEKMDVEKEIGIKSKVKGGKSDHEGHIGMKPIARPRPSGQGQGAIKKKIPPPTPTQQTQPTSILSAVSATLKQLQEKNKTGAKEGEKEVSKKRENVWLDEWQMTPEEQEEYDKSKPQREEAAKRRRLWLEQHPTKDHQASKDAQKMARLGGPLIRVPEAIGVHTNGSFGQMVNLLRAQKT</sequence>
<feature type="compositionally biased region" description="Low complexity" evidence="1">
    <location>
        <begin position="206"/>
        <end position="223"/>
    </location>
</feature>
<gene>
    <name evidence="3" type="ORF">M231_00398</name>
</gene>
<feature type="compositionally biased region" description="Polar residues" evidence="1">
    <location>
        <begin position="580"/>
        <end position="591"/>
    </location>
</feature>
<feature type="region of interest" description="Disordered" evidence="1">
    <location>
        <begin position="1"/>
        <end position="120"/>
    </location>
</feature>
<reference evidence="3 4" key="1">
    <citation type="submission" date="2016-06" db="EMBL/GenBank/DDBJ databases">
        <title>Evolution of pathogenesis and genome organization in the Tremellales.</title>
        <authorList>
            <person name="Cuomo C."/>
            <person name="Litvintseva A."/>
            <person name="Heitman J."/>
            <person name="Chen Y."/>
            <person name="Sun S."/>
            <person name="Springer D."/>
            <person name="Dromer F."/>
            <person name="Young S."/>
            <person name="Zeng Q."/>
            <person name="Chapman S."/>
            <person name="Gujja S."/>
            <person name="Saif S."/>
            <person name="Birren B."/>
        </authorList>
    </citation>
    <scope>NUCLEOTIDE SEQUENCE [LARGE SCALE GENOMIC DNA]</scope>
    <source>
        <strain evidence="3 4">ATCC 28783</strain>
    </source>
</reference>
<dbReference type="OrthoDB" id="2596938at2759"/>
<dbReference type="InterPro" id="IPR001138">
    <property type="entry name" value="Zn2Cys6_DnaBD"/>
</dbReference>
<evidence type="ECO:0000313" key="4">
    <source>
        <dbReference type="Proteomes" id="UP000289152"/>
    </source>
</evidence>
<dbReference type="GO" id="GO:0008270">
    <property type="term" value="F:zinc ion binding"/>
    <property type="evidence" value="ECO:0007669"/>
    <property type="project" value="InterPro"/>
</dbReference>
<feature type="domain" description="Zn(2)-C6 fungal-type" evidence="2">
    <location>
        <begin position="127"/>
        <end position="177"/>
    </location>
</feature>
<feature type="compositionally biased region" description="Polar residues" evidence="1">
    <location>
        <begin position="106"/>
        <end position="117"/>
    </location>
</feature>
<feature type="compositionally biased region" description="Basic residues" evidence="1">
    <location>
        <begin position="1"/>
        <end position="11"/>
    </location>
</feature>
<proteinExistence type="predicted"/>
<feature type="compositionally biased region" description="Basic and acidic residues" evidence="1">
    <location>
        <begin position="224"/>
        <end position="264"/>
    </location>
</feature>
<feature type="compositionally biased region" description="Basic and acidic residues" evidence="1">
    <location>
        <begin position="403"/>
        <end position="414"/>
    </location>
</feature>
<protein>
    <recommendedName>
        <fullName evidence="2">Zn(2)-C6 fungal-type domain-containing protein</fullName>
    </recommendedName>
</protein>
<dbReference type="AlphaFoldDB" id="A0A4Q1BW96"/>
<feature type="region of interest" description="Disordered" evidence="1">
    <location>
        <begin position="524"/>
        <end position="643"/>
    </location>
</feature>
<feature type="compositionally biased region" description="Basic and acidic residues" evidence="1">
    <location>
        <begin position="12"/>
        <end position="21"/>
    </location>
</feature>
<dbReference type="InterPro" id="IPR036864">
    <property type="entry name" value="Zn2-C6_fun-type_DNA-bd_sf"/>
</dbReference>
<dbReference type="VEuPathDB" id="FungiDB:TREMEDRAFT_63460"/>
<accession>A0A4Q1BW96</accession>
<evidence type="ECO:0000259" key="2">
    <source>
        <dbReference type="PROSITE" id="PS50048"/>
    </source>
</evidence>
<feature type="compositionally biased region" description="Pro residues" evidence="1">
    <location>
        <begin position="57"/>
        <end position="67"/>
    </location>
</feature>
<dbReference type="Proteomes" id="UP000289152">
    <property type="component" value="Unassembled WGS sequence"/>
</dbReference>
<feature type="compositionally biased region" description="Basic and acidic residues" evidence="1">
    <location>
        <begin position="491"/>
        <end position="501"/>
    </location>
</feature>
<feature type="compositionally biased region" description="Polar residues" evidence="1">
    <location>
        <begin position="300"/>
        <end position="309"/>
    </location>
</feature>